<evidence type="ECO:0000256" key="3">
    <source>
        <dbReference type="ARBA" id="ARBA00022630"/>
    </source>
</evidence>
<comment type="similarity">
    <text evidence="2">Belongs to the nitroreductase family.</text>
</comment>
<evidence type="ECO:0000256" key="6">
    <source>
        <dbReference type="ARBA" id="ARBA00023002"/>
    </source>
</evidence>
<evidence type="ECO:0000313" key="10">
    <source>
        <dbReference type="Proteomes" id="UP000295188"/>
    </source>
</evidence>
<sequence>MKFVDRQPILDAFNFRYACKHFDANKKISEEEFKVILEAGRLSPSSFGFEPWEFLVIRNSALKKKLWDSAWGAQNSLKGASHFVIILARKKIDTIYTASYIEKIMKDVQKLPSDIIEHYKAAFENFQKKDFNLLESDRAIFDWASKQTYIALANMLTTAAMLGIDSCPIEGFVQDKVNKILADEGVMDAAHFGVSVMAGFGYRAETPRAKTRRKIEDVVKWID</sequence>
<accession>A0A4R3KFR6</accession>
<dbReference type="GO" id="GO:0046256">
    <property type="term" value="P:2,4,6-trinitrotoluene catabolic process"/>
    <property type="evidence" value="ECO:0007669"/>
    <property type="project" value="TreeGrafter"/>
</dbReference>
<dbReference type="InterPro" id="IPR033878">
    <property type="entry name" value="NfsB-like"/>
</dbReference>
<evidence type="ECO:0000256" key="2">
    <source>
        <dbReference type="ARBA" id="ARBA00007118"/>
    </source>
</evidence>
<dbReference type="AlphaFoldDB" id="A0A4R3KFR6"/>
<evidence type="ECO:0000256" key="7">
    <source>
        <dbReference type="ARBA" id="ARBA00023027"/>
    </source>
</evidence>
<comment type="cofactor">
    <cofactor evidence="1">
        <name>FMN</name>
        <dbReference type="ChEBI" id="CHEBI:58210"/>
    </cofactor>
</comment>
<dbReference type="GO" id="GO:0005829">
    <property type="term" value="C:cytosol"/>
    <property type="evidence" value="ECO:0007669"/>
    <property type="project" value="TreeGrafter"/>
</dbReference>
<evidence type="ECO:0000256" key="1">
    <source>
        <dbReference type="ARBA" id="ARBA00001917"/>
    </source>
</evidence>
<dbReference type="Gene3D" id="3.40.109.10">
    <property type="entry name" value="NADH Oxidase"/>
    <property type="match status" value="1"/>
</dbReference>
<evidence type="ECO:0000313" key="9">
    <source>
        <dbReference type="EMBL" id="TCS81849.1"/>
    </source>
</evidence>
<dbReference type="GO" id="GO:0046857">
    <property type="term" value="F:oxidoreductase activity, acting on other nitrogenous compounds as donors, with NAD or NADP as acceptor"/>
    <property type="evidence" value="ECO:0007669"/>
    <property type="project" value="TreeGrafter"/>
</dbReference>
<dbReference type="OrthoDB" id="9812105at2"/>
<name>A0A4R3KFR6_9FIRM</name>
<protein>
    <submittedName>
        <fullName evidence="9">Nitroreductase</fullName>
    </submittedName>
</protein>
<dbReference type="RefSeq" id="WP_132546838.1">
    <property type="nucleotide sequence ID" value="NZ_SMAA01000001.1"/>
</dbReference>
<proteinExistence type="inferred from homology"/>
<dbReference type="Proteomes" id="UP000295188">
    <property type="component" value="Unassembled WGS sequence"/>
</dbReference>
<keyword evidence="4" id="KW-0288">FMN</keyword>
<keyword evidence="6" id="KW-0560">Oxidoreductase</keyword>
<dbReference type="EMBL" id="SMAA01000001">
    <property type="protein sequence ID" value="TCS81849.1"/>
    <property type="molecule type" value="Genomic_DNA"/>
</dbReference>
<organism evidence="9 10">
    <name type="scientific">Pectinatus cerevisiiphilus</name>
    <dbReference type="NCBI Taxonomy" id="86956"/>
    <lineage>
        <taxon>Bacteria</taxon>
        <taxon>Bacillati</taxon>
        <taxon>Bacillota</taxon>
        <taxon>Negativicutes</taxon>
        <taxon>Selenomonadales</taxon>
        <taxon>Selenomonadaceae</taxon>
        <taxon>Pectinatus</taxon>
    </lineage>
</organism>
<reference evidence="9 10" key="1">
    <citation type="submission" date="2019-03" db="EMBL/GenBank/DDBJ databases">
        <title>Genomic Encyclopedia of Type Strains, Phase IV (KMG-IV): sequencing the most valuable type-strain genomes for metagenomic binning, comparative biology and taxonomic classification.</title>
        <authorList>
            <person name="Goeker M."/>
        </authorList>
    </citation>
    <scope>NUCLEOTIDE SEQUENCE [LARGE SCALE GENOMIC DNA]</scope>
    <source>
        <strain evidence="9 10">DSM 20467</strain>
    </source>
</reference>
<dbReference type="InterPro" id="IPR050627">
    <property type="entry name" value="Nitroreductase/BluB"/>
</dbReference>
<evidence type="ECO:0000256" key="4">
    <source>
        <dbReference type="ARBA" id="ARBA00022643"/>
    </source>
</evidence>
<feature type="domain" description="Nitroreductase" evidence="8">
    <location>
        <begin position="16"/>
        <end position="181"/>
    </location>
</feature>
<dbReference type="Pfam" id="PF00881">
    <property type="entry name" value="Nitroreductase"/>
    <property type="match status" value="1"/>
</dbReference>
<dbReference type="CDD" id="cd02149">
    <property type="entry name" value="NfsB-like"/>
    <property type="match status" value="1"/>
</dbReference>
<keyword evidence="3" id="KW-0285">Flavoprotein</keyword>
<dbReference type="PANTHER" id="PTHR23026:SF125">
    <property type="entry name" value="OXYGEN-INSENSITIVE NAD(P)H NITROREDUCTASE"/>
    <property type="match status" value="1"/>
</dbReference>
<dbReference type="InterPro" id="IPR000415">
    <property type="entry name" value="Nitroreductase-like"/>
</dbReference>
<keyword evidence="7" id="KW-0520">NAD</keyword>
<dbReference type="PANTHER" id="PTHR23026">
    <property type="entry name" value="NADPH NITROREDUCTASE"/>
    <property type="match status" value="1"/>
</dbReference>
<gene>
    <name evidence="9" type="ORF">EDC37_10120</name>
</gene>
<evidence type="ECO:0000256" key="5">
    <source>
        <dbReference type="ARBA" id="ARBA00022857"/>
    </source>
</evidence>
<evidence type="ECO:0000259" key="8">
    <source>
        <dbReference type="Pfam" id="PF00881"/>
    </source>
</evidence>
<dbReference type="InterPro" id="IPR029479">
    <property type="entry name" value="Nitroreductase"/>
</dbReference>
<comment type="caution">
    <text evidence="9">The sequence shown here is derived from an EMBL/GenBank/DDBJ whole genome shotgun (WGS) entry which is preliminary data.</text>
</comment>
<keyword evidence="10" id="KW-1185">Reference proteome</keyword>
<keyword evidence="5" id="KW-0521">NADP</keyword>
<dbReference type="SUPFAM" id="SSF55469">
    <property type="entry name" value="FMN-dependent nitroreductase-like"/>
    <property type="match status" value="1"/>
</dbReference>